<evidence type="ECO:0000313" key="2">
    <source>
        <dbReference type="Proteomes" id="UP001170954"/>
    </source>
</evidence>
<reference evidence="1" key="2">
    <citation type="journal article" date="2022" name="Sci. Total Environ.">
        <title>Prevalence, transmission, and molecular epidemiology of tet(X)-positive bacteria among humans, animals, and environmental niches in China: An epidemiological, and genomic-based study.</title>
        <authorList>
            <person name="Dong N."/>
            <person name="Zeng Y."/>
            <person name="Cai C."/>
            <person name="Sun C."/>
            <person name="Lu J."/>
            <person name="Liu C."/>
            <person name="Zhou H."/>
            <person name="Sun Q."/>
            <person name="Shu L."/>
            <person name="Wang H."/>
            <person name="Wang Y."/>
            <person name="Wang S."/>
            <person name="Wu C."/>
            <person name="Chan E.W."/>
            <person name="Chen G."/>
            <person name="Shen Z."/>
            <person name="Chen S."/>
            <person name="Zhang R."/>
        </authorList>
    </citation>
    <scope>NUCLEOTIDE SEQUENCE</scope>
    <source>
        <strain evidence="1">R1692</strain>
    </source>
</reference>
<organism evidence="1 2">
    <name type="scientific">Sphingobacterium hotanense</name>
    <dbReference type="NCBI Taxonomy" id="649196"/>
    <lineage>
        <taxon>Bacteria</taxon>
        <taxon>Pseudomonadati</taxon>
        <taxon>Bacteroidota</taxon>
        <taxon>Sphingobacteriia</taxon>
        <taxon>Sphingobacteriales</taxon>
        <taxon>Sphingobacteriaceae</taxon>
        <taxon>Sphingobacterium</taxon>
    </lineage>
</organism>
<reference evidence="1" key="1">
    <citation type="submission" date="2020-06" db="EMBL/GenBank/DDBJ databases">
        <authorList>
            <person name="Dong N."/>
        </authorList>
    </citation>
    <scope>NUCLEOTIDE SEQUENCE</scope>
    <source>
        <strain evidence="1">R1692</strain>
    </source>
</reference>
<dbReference type="PANTHER" id="PTHR36166:SF1">
    <property type="entry name" value="SRPBCC DOMAIN-CONTAINING PROTEIN"/>
    <property type="match status" value="1"/>
</dbReference>
<gene>
    <name evidence="1" type="ORF">HX018_07830</name>
</gene>
<evidence type="ECO:0000313" key="1">
    <source>
        <dbReference type="EMBL" id="MDM1048141.1"/>
    </source>
</evidence>
<accession>A0ABT7NLW3</accession>
<dbReference type="InterPro" id="IPR023393">
    <property type="entry name" value="START-like_dom_sf"/>
</dbReference>
<dbReference type="PANTHER" id="PTHR36166">
    <property type="entry name" value="CHROMOSOME 9, WHOLE GENOME SHOTGUN SEQUENCE"/>
    <property type="match status" value="1"/>
</dbReference>
<proteinExistence type="predicted"/>
<dbReference type="SUPFAM" id="SSF55961">
    <property type="entry name" value="Bet v1-like"/>
    <property type="match status" value="1"/>
</dbReference>
<dbReference type="RefSeq" id="WP_286651080.1">
    <property type="nucleotide sequence ID" value="NZ_JACAGK010000017.1"/>
</dbReference>
<dbReference type="Proteomes" id="UP001170954">
    <property type="component" value="Unassembled WGS sequence"/>
</dbReference>
<dbReference type="Pfam" id="PF10604">
    <property type="entry name" value="Polyketide_cyc2"/>
    <property type="match status" value="1"/>
</dbReference>
<name>A0ABT7NLW3_9SPHI</name>
<keyword evidence="2" id="KW-1185">Reference proteome</keyword>
<dbReference type="Gene3D" id="3.30.530.20">
    <property type="match status" value="1"/>
</dbReference>
<sequence length="147" mass="16576">MKEILETQVMINAPAAAVWDVLSNFKAYPQWSPSVREFEGTPVEGKRTKVLLQQPGGTSIKMNPIFLKIEKEKELRWKGRLGISGIFDGEHYFILEEISAEQTRLIQGEIFSGILVPFLKKMIHGNTLAGFEAFNAAIKNRVEEQGL</sequence>
<comment type="caution">
    <text evidence="1">The sequence shown here is derived from an EMBL/GenBank/DDBJ whole genome shotgun (WGS) entry which is preliminary data.</text>
</comment>
<dbReference type="EMBL" id="JACAGK010000017">
    <property type="protein sequence ID" value="MDM1048141.1"/>
    <property type="molecule type" value="Genomic_DNA"/>
</dbReference>
<protein>
    <submittedName>
        <fullName evidence="1">SRPBCC domain-containing protein</fullName>
    </submittedName>
</protein>
<dbReference type="InterPro" id="IPR019587">
    <property type="entry name" value="Polyketide_cyclase/dehydratase"/>
</dbReference>
<dbReference type="CDD" id="cd07822">
    <property type="entry name" value="SRPBCC_4"/>
    <property type="match status" value="1"/>
</dbReference>